<proteinExistence type="inferred from homology"/>
<evidence type="ECO:0000313" key="6">
    <source>
        <dbReference type="EMBL" id="KAF2278436.1"/>
    </source>
</evidence>
<sequence>MASTDVDDDVPQLPADTLALLKEFYGEKDARQKQFEDLKAKAEDDFEGSFSMEAFTEDWNASQFWYNDETASILARQLLEGATDETRIAVVSAPSAFIQLKNLLKSGEYQCRPTIRLLEFDERFGVFKEFVHYDFEHATRLPAELKGSFDRIICDPPFLSQDCQTKAALTVRWLAKSWSQDSLRLIVCTGERMETLIQRLYAKVGAHTTTFEPKHAKGLSNEFRCYANFECEDWKWAERA</sequence>
<reference evidence="6" key="1">
    <citation type="journal article" date="2020" name="Stud. Mycol.">
        <title>101 Dothideomycetes genomes: a test case for predicting lifestyles and emergence of pathogens.</title>
        <authorList>
            <person name="Haridas S."/>
            <person name="Albert R."/>
            <person name="Binder M."/>
            <person name="Bloem J."/>
            <person name="Labutti K."/>
            <person name="Salamov A."/>
            <person name="Andreopoulos B."/>
            <person name="Baker S."/>
            <person name="Barry K."/>
            <person name="Bills G."/>
            <person name="Bluhm B."/>
            <person name="Cannon C."/>
            <person name="Castanera R."/>
            <person name="Culley D."/>
            <person name="Daum C."/>
            <person name="Ezra D."/>
            <person name="Gonzalez J."/>
            <person name="Henrissat B."/>
            <person name="Kuo A."/>
            <person name="Liang C."/>
            <person name="Lipzen A."/>
            <person name="Lutzoni F."/>
            <person name="Magnuson J."/>
            <person name="Mondo S."/>
            <person name="Nolan M."/>
            <person name="Ohm R."/>
            <person name="Pangilinan J."/>
            <person name="Park H.-J."/>
            <person name="Ramirez L."/>
            <person name="Alfaro M."/>
            <person name="Sun H."/>
            <person name="Tritt A."/>
            <person name="Yoshinaga Y."/>
            <person name="Zwiers L.-H."/>
            <person name="Turgeon B."/>
            <person name="Goodwin S."/>
            <person name="Spatafora J."/>
            <person name="Crous P."/>
            <person name="Grigoriev I."/>
        </authorList>
    </citation>
    <scope>NUCLEOTIDE SEQUENCE</scope>
    <source>
        <strain evidence="6">CBS 379.55</strain>
    </source>
</reference>
<dbReference type="Proteomes" id="UP000800097">
    <property type="component" value="Unassembled WGS sequence"/>
</dbReference>
<dbReference type="OrthoDB" id="206354at2759"/>
<dbReference type="PANTHER" id="PTHR13200">
    <property type="entry name" value="EEF1A LYSINE METHYLTRANSFERASE 1"/>
    <property type="match status" value="1"/>
</dbReference>
<evidence type="ECO:0000256" key="4">
    <source>
        <dbReference type="ARBA" id="ARBA00022679"/>
    </source>
</evidence>
<dbReference type="InterPro" id="IPR002052">
    <property type="entry name" value="DNA_methylase_N6_adenine_CS"/>
</dbReference>
<protein>
    <recommendedName>
        <fullName evidence="5">Protein-lysine N-methyltransferase EFM5</fullName>
        <ecNumber evidence="5">2.1.1.-</ecNumber>
    </recommendedName>
    <alternativeName>
        <fullName evidence="5">Elongation factor methyltransferase 5</fullName>
    </alternativeName>
</protein>
<accession>A0A6A6JRT2</accession>
<comment type="similarity">
    <text evidence="5">Belongs to the class I-like SAM-binding methyltransferase superfamily. EFM5 family.</text>
</comment>
<evidence type="ECO:0000256" key="1">
    <source>
        <dbReference type="ARBA" id="ARBA00004496"/>
    </source>
</evidence>
<evidence type="ECO:0000256" key="5">
    <source>
        <dbReference type="HAMAP-Rule" id="MF_03187"/>
    </source>
</evidence>
<dbReference type="GO" id="GO:0016279">
    <property type="term" value="F:protein-lysine N-methyltransferase activity"/>
    <property type="evidence" value="ECO:0007669"/>
    <property type="project" value="UniProtKB-UniRule"/>
</dbReference>
<evidence type="ECO:0000256" key="2">
    <source>
        <dbReference type="ARBA" id="ARBA00022490"/>
    </source>
</evidence>
<dbReference type="InterPro" id="IPR019369">
    <property type="entry name" value="Efm5/EEF1AKMT1"/>
</dbReference>
<evidence type="ECO:0000256" key="3">
    <source>
        <dbReference type="ARBA" id="ARBA00022603"/>
    </source>
</evidence>
<dbReference type="GO" id="GO:0032259">
    <property type="term" value="P:methylation"/>
    <property type="evidence" value="ECO:0007669"/>
    <property type="project" value="UniProtKB-KW"/>
</dbReference>
<keyword evidence="2 5" id="KW-0963">Cytoplasm</keyword>
<keyword evidence="7" id="KW-1185">Reference proteome</keyword>
<keyword evidence="4 5" id="KW-0808">Transferase</keyword>
<dbReference type="AlphaFoldDB" id="A0A6A6JRT2"/>
<gene>
    <name evidence="5" type="primary">EFM5</name>
    <name evidence="6" type="ORF">EI97DRAFT_431657</name>
</gene>
<evidence type="ECO:0000313" key="7">
    <source>
        <dbReference type="Proteomes" id="UP000800097"/>
    </source>
</evidence>
<comment type="subcellular location">
    <subcellularLocation>
        <location evidence="1 5">Cytoplasm</location>
    </subcellularLocation>
</comment>
<dbReference type="PANTHER" id="PTHR13200:SF0">
    <property type="entry name" value="EEF1A LYSINE METHYLTRANSFERASE 1"/>
    <property type="match status" value="1"/>
</dbReference>
<name>A0A6A6JRT2_WESOR</name>
<dbReference type="PROSITE" id="PS00092">
    <property type="entry name" value="N6_MTASE"/>
    <property type="match status" value="1"/>
</dbReference>
<dbReference type="InterPro" id="IPR041370">
    <property type="entry name" value="Mlase_EEF1AKMT1/ZCCHC4"/>
</dbReference>
<dbReference type="EMBL" id="ML986488">
    <property type="protein sequence ID" value="KAF2278436.1"/>
    <property type="molecule type" value="Genomic_DNA"/>
</dbReference>
<dbReference type="InterPro" id="IPR029063">
    <property type="entry name" value="SAM-dependent_MTases_sf"/>
</dbReference>
<dbReference type="Pfam" id="PF10237">
    <property type="entry name" value="N6-adenineMlase"/>
    <property type="match status" value="1"/>
</dbReference>
<dbReference type="GO" id="GO:0003676">
    <property type="term" value="F:nucleic acid binding"/>
    <property type="evidence" value="ECO:0007669"/>
    <property type="project" value="InterPro"/>
</dbReference>
<comment type="function">
    <text evidence="5">S-adenosyl-L-methionine-dependent protein-lysine N-methyltransferase that trimethylates elongation factor 1-alpha at 'Lys-79'.</text>
</comment>
<dbReference type="HAMAP" id="MF_03187">
    <property type="entry name" value="Methyltr_EFM5"/>
    <property type="match status" value="1"/>
</dbReference>
<keyword evidence="3 5" id="KW-0489">Methyltransferase</keyword>
<organism evidence="6 7">
    <name type="scientific">Westerdykella ornata</name>
    <dbReference type="NCBI Taxonomy" id="318751"/>
    <lineage>
        <taxon>Eukaryota</taxon>
        <taxon>Fungi</taxon>
        <taxon>Dikarya</taxon>
        <taxon>Ascomycota</taxon>
        <taxon>Pezizomycotina</taxon>
        <taxon>Dothideomycetes</taxon>
        <taxon>Pleosporomycetidae</taxon>
        <taxon>Pleosporales</taxon>
        <taxon>Sporormiaceae</taxon>
        <taxon>Westerdykella</taxon>
    </lineage>
</organism>
<dbReference type="EC" id="2.1.1.-" evidence="5"/>
<dbReference type="SUPFAM" id="SSF53335">
    <property type="entry name" value="S-adenosyl-L-methionine-dependent methyltransferases"/>
    <property type="match status" value="1"/>
</dbReference>
<dbReference type="GO" id="GO:0005737">
    <property type="term" value="C:cytoplasm"/>
    <property type="evidence" value="ECO:0007669"/>
    <property type="project" value="UniProtKB-SubCell"/>
</dbReference>